<evidence type="ECO:0000313" key="2">
    <source>
        <dbReference type="EMBL" id="GGB44192.1"/>
    </source>
</evidence>
<keyword evidence="1" id="KW-1133">Transmembrane helix</keyword>
<feature type="transmembrane region" description="Helical" evidence="1">
    <location>
        <begin position="144"/>
        <end position="162"/>
    </location>
</feature>
<evidence type="ECO:0000313" key="3">
    <source>
        <dbReference type="Proteomes" id="UP000621454"/>
    </source>
</evidence>
<proteinExistence type="predicted"/>
<sequence>MMTDPGDCSWTPIPEVRLLGRTWYRRGTRYWLRRTGLACFYTLIAVLMFWIDIVLLTSIAASFHGSAWYAAVTIGCCVLAISVIVGFRSLRRSKHDKDMGYPMVINAYSSKGLTKSGRRRAGLFGGSTGGAAAAGSTAAGGLVLLGSVIFVGYAAAIAFSSFQRYLTRAEFEAVRQYGTKKHPKTPTP</sequence>
<dbReference type="AlphaFoldDB" id="A0A916X0N5"/>
<evidence type="ECO:0000256" key="1">
    <source>
        <dbReference type="SAM" id="Phobius"/>
    </source>
</evidence>
<keyword evidence="3" id="KW-1185">Reference proteome</keyword>
<reference evidence="2" key="1">
    <citation type="journal article" date="2014" name="Int. J. Syst. Evol. Microbiol.">
        <title>Complete genome sequence of Corynebacterium casei LMG S-19264T (=DSM 44701T), isolated from a smear-ripened cheese.</title>
        <authorList>
            <consortium name="US DOE Joint Genome Institute (JGI-PGF)"/>
            <person name="Walter F."/>
            <person name="Albersmeier A."/>
            <person name="Kalinowski J."/>
            <person name="Ruckert C."/>
        </authorList>
    </citation>
    <scope>NUCLEOTIDE SEQUENCE</scope>
    <source>
        <strain evidence="2">CGMCC 1.12827</strain>
    </source>
</reference>
<feature type="transmembrane region" description="Helical" evidence="1">
    <location>
        <begin position="67"/>
        <end position="87"/>
    </location>
</feature>
<dbReference type="EMBL" id="BMGC01000038">
    <property type="protein sequence ID" value="GGB44192.1"/>
    <property type="molecule type" value="Genomic_DNA"/>
</dbReference>
<keyword evidence="1" id="KW-0812">Transmembrane</keyword>
<accession>A0A916X0N5</accession>
<gene>
    <name evidence="2" type="ORF">GCM10011489_34610</name>
</gene>
<keyword evidence="1" id="KW-0472">Membrane</keyword>
<dbReference type="Proteomes" id="UP000621454">
    <property type="component" value="Unassembled WGS sequence"/>
</dbReference>
<feature type="transmembrane region" description="Helical" evidence="1">
    <location>
        <begin position="35"/>
        <end position="61"/>
    </location>
</feature>
<comment type="caution">
    <text evidence="2">The sequence shown here is derived from an EMBL/GenBank/DDBJ whole genome shotgun (WGS) entry which is preliminary data.</text>
</comment>
<reference evidence="2" key="2">
    <citation type="submission" date="2020-09" db="EMBL/GenBank/DDBJ databases">
        <authorList>
            <person name="Sun Q."/>
            <person name="Zhou Y."/>
        </authorList>
    </citation>
    <scope>NUCLEOTIDE SEQUENCE</scope>
    <source>
        <strain evidence="2">CGMCC 1.12827</strain>
    </source>
</reference>
<protein>
    <submittedName>
        <fullName evidence="2">Uncharacterized protein</fullName>
    </submittedName>
</protein>
<organism evidence="2 3">
    <name type="scientific">Gordonia jinhuaensis</name>
    <dbReference type="NCBI Taxonomy" id="1517702"/>
    <lineage>
        <taxon>Bacteria</taxon>
        <taxon>Bacillati</taxon>
        <taxon>Actinomycetota</taxon>
        <taxon>Actinomycetes</taxon>
        <taxon>Mycobacteriales</taxon>
        <taxon>Gordoniaceae</taxon>
        <taxon>Gordonia</taxon>
    </lineage>
</organism>
<name>A0A916X0N5_9ACTN</name>